<dbReference type="InterPro" id="IPR018704">
    <property type="entry name" value="SecYEG/CpoB_TPR"/>
</dbReference>
<keyword evidence="11" id="KW-1185">Reference proteome</keyword>
<keyword evidence="5" id="KW-0472">Membrane</keyword>
<keyword evidence="2" id="KW-1003">Cell membrane</keyword>
<organism evidence="10 11">
    <name type="scientific">Alcanivorax hongdengensis A-11-3</name>
    <dbReference type="NCBI Taxonomy" id="1177179"/>
    <lineage>
        <taxon>Bacteria</taxon>
        <taxon>Pseudomonadati</taxon>
        <taxon>Pseudomonadota</taxon>
        <taxon>Gammaproteobacteria</taxon>
        <taxon>Oceanospirillales</taxon>
        <taxon>Alcanivoracaceae</taxon>
        <taxon>Alcanivorax</taxon>
    </lineage>
</organism>
<dbReference type="Pfam" id="PF09976">
    <property type="entry name" value="TPR_21"/>
    <property type="match status" value="1"/>
</dbReference>
<evidence type="ECO:0000256" key="4">
    <source>
        <dbReference type="ARBA" id="ARBA00022989"/>
    </source>
</evidence>
<dbReference type="AlphaFoldDB" id="L0WG31"/>
<feature type="domain" description="Ancillary SecYEG translocon subunit/Cell division coordinator CpoB TPR" evidence="9">
    <location>
        <begin position="16"/>
        <end position="212"/>
    </location>
</feature>
<evidence type="ECO:0000313" key="10">
    <source>
        <dbReference type="EMBL" id="EKF75674.1"/>
    </source>
</evidence>
<dbReference type="PIRSF" id="PIRSF006170">
    <property type="entry name" value="YfgM"/>
    <property type="match status" value="1"/>
</dbReference>
<dbReference type="STRING" id="1177179.A11A3_02357"/>
<dbReference type="PATRIC" id="fig|1177179.3.peg.466"/>
<evidence type="ECO:0000256" key="8">
    <source>
        <dbReference type="ARBA" id="ARBA00024235"/>
    </source>
</evidence>
<comment type="similarity">
    <text evidence="7">Belongs to the YfgM family.</text>
</comment>
<comment type="caution">
    <text evidence="10">The sequence shown here is derived from an EMBL/GenBank/DDBJ whole genome shotgun (WGS) entry which is preliminary data.</text>
</comment>
<dbReference type="GO" id="GO:0005886">
    <property type="term" value="C:plasma membrane"/>
    <property type="evidence" value="ECO:0007669"/>
    <property type="project" value="UniProtKB-SubCell"/>
</dbReference>
<dbReference type="EMBL" id="AMRJ01000002">
    <property type="protein sequence ID" value="EKF75674.1"/>
    <property type="molecule type" value="Genomic_DNA"/>
</dbReference>
<gene>
    <name evidence="10" type="ORF">A11A3_02357</name>
</gene>
<dbReference type="Gene3D" id="1.25.40.10">
    <property type="entry name" value="Tetratricopeptide repeat domain"/>
    <property type="match status" value="1"/>
</dbReference>
<evidence type="ECO:0000256" key="3">
    <source>
        <dbReference type="ARBA" id="ARBA00022692"/>
    </source>
</evidence>
<proteinExistence type="inferred from homology"/>
<dbReference type="RefSeq" id="WP_008927658.1">
    <property type="nucleotide sequence ID" value="NZ_AMRJ01000002.1"/>
</dbReference>
<comment type="subcellular location">
    <subcellularLocation>
        <location evidence="1">Cell membrane</location>
        <topology evidence="1">Single-pass type II membrane protein</topology>
    </subcellularLocation>
</comment>
<evidence type="ECO:0000313" key="11">
    <source>
        <dbReference type="Proteomes" id="UP000010164"/>
    </source>
</evidence>
<accession>L0WG31</accession>
<protein>
    <recommendedName>
        <fullName evidence="8">Ancillary SecYEG translocon subunit</fullName>
    </recommendedName>
</protein>
<evidence type="ECO:0000256" key="6">
    <source>
        <dbReference type="ARBA" id="ARBA00023186"/>
    </source>
</evidence>
<dbReference type="GO" id="GO:0044877">
    <property type="term" value="F:protein-containing complex binding"/>
    <property type="evidence" value="ECO:0007669"/>
    <property type="project" value="InterPro"/>
</dbReference>
<evidence type="ECO:0000256" key="5">
    <source>
        <dbReference type="ARBA" id="ARBA00023136"/>
    </source>
</evidence>
<keyword evidence="3" id="KW-0812">Transmembrane</keyword>
<name>L0WG31_9GAMM</name>
<evidence type="ECO:0000256" key="1">
    <source>
        <dbReference type="ARBA" id="ARBA00004401"/>
    </source>
</evidence>
<evidence type="ECO:0000256" key="2">
    <source>
        <dbReference type="ARBA" id="ARBA00022475"/>
    </source>
</evidence>
<keyword evidence="4" id="KW-1133">Transmembrane helix</keyword>
<dbReference type="InterPro" id="IPR011990">
    <property type="entry name" value="TPR-like_helical_dom_sf"/>
</dbReference>
<dbReference type="eggNOG" id="COG2976">
    <property type="taxonomic scope" value="Bacteria"/>
</dbReference>
<dbReference type="InterPro" id="IPR026039">
    <property type="entry name" value="YfgM"/>
</dbReference>
<reference evidence="10 11" key="1">
    <citation type="journal article" date="2012" name="J. Bacteriol.">
        <title>Genome Sequence of the Alkane-Degrading Bacterium Alcanivorax hongdengensis Type Strain A-11-3.</title>
        <authorList>
            <person name="Lai Q."/>
            <person name="Shao Z."/>
        </authorList>
    </citation>
    <scope>NUCLEOTIDE SEQUENCE [LARGE SCALE GENOMIC DNA]</scope>
    <source>
        <strain evidence="10 11">A-11-3</strain>
    </source>
</reference>
<evidence type="ECO:0000259" key="9">
    <source>
        <dbReference type="Pfam" id="PF09976"/>
    </source>
</evidence>
<dbReference type="PANTHER" id="PTHR38035:SF1">
    <property type="entry name" value="ANCILLARY SECYEG TRANSLOCON SUBUNIT"/>
    <property type="match status" value="1"/>
</dbReference>
<keyword evidence="6" id="KW-0143">Chaperone</keyword>
<dbReference type="PANTHER" id="PTHR38035">
    <property type="entry name" value="UPF0070 PROTEIN YFGM"/>
    <property type="match status" value="1"/>
</dbReference>
<evidence type="ECO:0000256" key="7">
    <source>
        <dbReference type="ARBA" id="ARBA00024197"/>
    </source>
</evidence>
<sequence length="215" mass="23563">MVDYIRDEEEQVELIKEWWQKNGTATIITVVLAVAALIGWRQWQQHDAGQSAAASAEYQQMVESLQALSPGQDAGPVADRAATLIEDYPSSSYADYARLVQARLAVDKGDFKAAVEPLTRVADKGATDALQYTAQLRLVRVLLQQQAYDEAEKRLQGSFPSAFNGMALELKGDLAKARDNAQGARDAYAEALDALQDGAEKDRVQMKLDDLKSAS</sequence>
<dbReference type="Proteomes" id="UP000010164">
    <property type="component" value="Unassembled WGS sequence"/>
</dbReference>